<dbReference type="NCBIfam" id="NF004676">
    <property type="entry name" value="PRK06019.1-2"/>
    <property type="match status" value="1"/>
</dbReference>
<dbReference type="InterPro" id="IPR005875">
    <property type="entry name" value="PurK"/>
</dbReference>
<evidence type="ECO:0000256" key="2">
    <source>
        <dbReference type="ARBA" id="ARBA00022755"/>
    </source>
</evidence>
<feature type="binding site" evidence="4">
    <location>
        <position position="232"/>
    </location>
    <ligand>
        <name>ATP</name>
        <dbReference type="ChEBI" id="CHEBI:30616"/>
    </ligand>
</feature>
<comment type="function">
    <text evidence="4">Catalyzes the ATP-dependent conversion of 5-aminoimidazole ribonucleotide (AIR) and HCO(3)(-) to N5-carboxyaminoimidazole ribonucleotide (N5-CAIR).</text>
</comment>
<sequence length="383" mass="41092">MNARKAAAPAAAVAEDEAVRDRVIRPGGTIGILGGGQLGRMMALSAATLGYRCHVYDPDPLAPAAHVSAKHHCNDFDNKRALAHFAREVDVVTLEFENVPQASLDYLAGKLPVRPGAAVLGITQDRLREKDFVRAQGIPTARYAAVDSEADLKAALQETGLPAILKTRRMGYDGKGQALVESERDAREALAAFGGSGCILEARVQLRTEISVIVARGVDGRLVAYVPVENLHQDGILVRTVVPARVPTPIGQAATAMAVRLAGALGIVGVLAVEFFVTRRGNLAVNEMAPRVHNSGHWTIEAAETSQFEQAVRAACGLPLAPTRRRSNAVMFNLIGDQIGLWERYAARPGWHVHVYGKAEARPGRKMGHLTKLYPFARPPVPA</sequence>
<comment type="caution">
    <text evidence="7">The sequence shown here is derived from an EMBL/GenBank/DDBJ whole genome shotgun (WGS) entry which is preliminary data.</text>
</comment>
<feature type="binding site" evidence="4">
    <location>
        <begin position="286"/>
        <end position="287"/>
    </location>
    <ligand>
        <name>ATP</name>
        <dbReference type="ChEBI" id="CHEBI:30616"/>
    </ligand>
</feature>
<dbReference type="InterPro" id="IPR011054">
    <property type="entry name" value="Rudment_hybrid_motif"/>
</dbReference>
<feature type="binding site" evidence="4">
    <location>
        <begin position="201"/>
        <end position="204"/>
    </location>
    <ligand>
        <name>ATP</name>
        <dbReference type="ChEBI" id="CHEBI:30616"/>
    </ligand>
</feature>
<protein>
    <recommendedName>
        <fullName evidence="4 5">N5-carboxyaminoimidazole ribonucleotide synthase</fullName>
        <shortName evidence="4 5">N5-CAIR synthase</shortName>
        <ecNumber evidence="4 5">6.3.4.18</ecNumber>
    </recommendedName>
    <alternativeName>
        <fullName evidence="4 5">5-(carboxyamino)imidazole ribonucleotide synthetase</fullName>
    </alternativeName>
</protein>
<evidence type="ECO:0000313" key="7">
    <source>
        <dbReference type="EMBL" id="MFC3230273.1"/>
    </source>
</evidence>
<dbReference type="PANTHER" id="PTHR11609">
    <property type="entry name" value="PURINE BIOSYNTHESIS PROTEIN 6/7, PUR6/7"/>
    <property type="match status" value="1"/>
</dbReference>
<evidence type="ECO:0000256" key="3">
    <source>
        <dbReference type="ARBA" id="ARBA00022840"/>
    </source>
</evidence>
<evidence type="ECO:0000256" key="4">
    <source>
        <dbReference type="HAMAP-Rule" id="MF_01928"/>
    </source>
</evidence>
<dbReference type="SUPFAM" id="SSF51246">
    <property type="entry name" value="Rudiment single hybrid motif"/>
    <property type="match status" value="1"/>
</dbReference>
<reference evidence="8" key="1">
    <citation type="journal article" date="2019" name="Int. J. Syst. Evol. Microbiol.">
        <title>The Global Catalogue of Microorganisms (GCM) 10K type strain sequencing project: providing services to taxonomists for standard genome sequencing and annotation.</title>
        <authorList>
            <consortium name="The Broad Institute Genomics Platform"/>
            <consortium name="The Broad Institute Genome Sequencing Center for Infectious Disease"/>
            <person name="Wu L."/>
            <person name="Ma J."/>
        </authorList>
    </citation>
    <scope>NUCLEOTIDE SEQUENCE [LARGE SCALE GENOMIC DNA]</scope>
    <source>
        <strain evidence="8">KCTC 42964</strain>
    </source>
</reference>
<organism evidence="7 8">
    <name type="scientific">Marinibaculum pumilum</name>
    <dbReference type="NCBI Taxonomy" id="1766165"/>
    <lineage>
        <taxon>Bacteria</taxon>
        <taxon>Pseudomonadati</taxon>
        <taxon>Pseudomonadota</taxon>
        <taxon>Alphaproteobacteria</taxon>
        <taxon>Rhodospirillales</taxon>
        <taxon>Rhodospirillaceae</taxon>
        <taxon>Marinibaculum</taxon>
    </lineage>
</organism>
<dbReference type="Pfam" id="PF02222">
    <property type="entry name" value="ATP-grasp"/>
    <property type="match status" value="1"/>
</dbReference>
<dbReference type="InterPro" id="IPR013815">
    <property type="entry name" value="ATP_grasp_subdomain_1"/>
</dbReference>
<gene>
    <name evidence="4 5" type="primary">purK</name>
    <name evidence="7" type="ORF">ACFOGJ_23685</name>
</gene>
<dbReference type="InterPro" id="IPR054350">
    <property type="entry name" value="PurT/PurK_preATP-grasp"/>
</dbReference>
<comment type="subunit">
    <text evidence="4 5">Homodimer.</text>
</comment>
<dbReference type="NCBIfam" id="NF004679">
    <property type="entry name" value="PRK06019.1-5"/>
    <property type="match status" value="1"/>
</dbReference>
<dbReference type="InterPro" id="IPR016185">
    <property type="entry name" value="PreATP-grasp_dom_sf"/>
</dbReference>
<evidence type="ECO:0000313" key="8">
    <source>
        <dbReference type="Proteomes" id="UP001595528"/>
    </source>
</evidence>
<dbReference type="Pfam" id="PF17769">
    <property type="entry name" value="PurK_C"/>
    <property type="match status" value="1"/>
</dbReference>
<dbReference type="RefSeq" id="WP_379905292.1">
    <property type="nucleotide sequence ID" value="NZ_JBHRTR010000037.1"/>
</dbReference>
<evidence type="ECO:0000256" key="5">
    <source>
        <dbReference type="RuleBase" id="RU361200"/>
    </source>
</evidence>
<comment type="function">
    <text evidence="5">Catalyzes the ATP-dependent conversion of 5-aminoimidazole ribonucleotide (AIR) and HCO(3)- to N5-carboxyaminoimidazole ribonucleotide (N5-CAIR).</text>
</comment>
<keyword evidence="1 4" id="KW-0547">Nucleotide-binding</keyword>
<dbReference type="EMBL" id="JBHRTR010000037">
    <property type="protein sequence ID" value="MFC3230273.1"/>
    <property type="molecule type" value="Genomic_DNA"/>
</dbReference>
<dbReference type="SUPFAM" id="SSF52440">
    <property type="entry name" value="PreATP-grasp domain"/>
    <property type="match status" value="1"/>
</dbReference>
<dbReference type="InterPro" id="IPR011761">
    <property type="entry name" value="ATP-grasp"/>
</dbReference>
<accession>A0ABV7L6Q8</accession>
<dbReference type="PANTHER" id="PTHR11609:SF5">
    <property type="entry name" value="PHOSPHORIBOSYLAMINOIMIDAZOLE CARBOXYLASE"/>
    <property type="match status" value="1"/>
</dbReference>
<comment type="catalytic activity">
    <reaction evidence="4 5">
        <text>5-amino-1-(5-phospho-beta-D-ribosyl)imidazole + hydrogencarbonate + ATP = 5-carboxyamino-1-(5-phospho-D-ribosyl)imidazole + ADP + phosphate + 2 H(+)</text>
        <dbReference type="Rhea" id="RHEA:19317"/>
        <dbReference type="ChEBI" id="CHEBI:15378"/>
        <dbReference type="ChEBI" id="CHEBI:17544"/>
        <dbReference type="ChEBI" id="CHEBI:30616"/>
        <dbReference type="ChEBI" id="CHEBI:43474"/>
        <dbReference type="ChEBI" id="CHEBI:58730"/>
        <dbReference type="ChEBI" id="CHEBI:137981"/>
        <dbReference type="ChEBI" id="CHEBI:456216"/>
        <dbReference type="EC" id="6.3.4.18"/>
    </reaction>
</comment>
<name>A0ABV7L6Q8_9PROT</name>
<keyword evidence="3 4" id="KW-0067">ATP-binding</keyword>
<dbReference type="Gene3D" id="3.30.470.20">
    <property type="entry name" value="ATP-grasp fold, B domain"/>
    <property type="match status" value="1"/>
</dbReference>
<dbReference type="Gene3D" id="3.40.50.20">
    <property type="match status" value="1"/>
</dbReference>
<dbReference type="PROSITE" id="PS50975">
    <property type="entry name" value="ATP_GRASP"/>
    <property type="match status" value="1"/>
</dbReference>
<proteinExistence type="inferred from homology"/>
<dbReference type="SUPFAM" id="SSF56059">
    <property type="entry name" value="Glutathione synthetase ATP-binding domain-like"/>
    <property type="match status" value="1"/>
</dbReference>
<feature type="binding site" evidence="4">
    <location>
        <position position="166"/>
    </location>
    <ligand>
        <name>ATP</name>
        <dbReference type="ChEBI" id="CHEBI:30616"/>
    </ligand>
</feature>
<feature type="binding site" evidence="4">
    <location>
        <begin position="171"/>
        <end position="177"/>
    </location>
    <ligand>
        <name>ATP</name>
        <dbReference type="ChEBI" id="CHEBI:30616"/>
    </ligand>
</feature>
<feature type="binding site" evidence="4">
    <location>
        <position position="209"/>
    </location>
    <ligand>
        <name>ATP</name>
        <dbReference type="ChEBI" id="CHEBI:30616"/>
    </ligand>
</feature>
<dbReference type="EC" id="6.3.4.18" evidence="4 5"/>
<keyword evidence="4 5" id="KW-0436">Ligase</keyword>
<dbReference type="GO" id="GO:0034028">
    <property type="term" value="F:5-(carboxyamino)imidazole ribonucleotide synthase activity"/>
    <property type="evidence" value="ECO:0007669"/>
    <property type="project" value="UniProtKB-EC"/>
</dbReference>
<comment type="pathway">
    <text evidence="4 5">Purine metabolism; IMP biosynthesis via de novo pathway; 5-amino-1-(5-phospho-D-ribosyl)imidazole-4-carboxylate from 5-amino-1-(5-phospho-D-ribosyl)imidazole (N5-CAIR route): step 1/2.</text>
</comment>
<dbReference type="NCBIfam" id="TIGR01161">
    <property type="entry name" value="purK"/>
    <property type="match status" value="1"/>
</dbReference>
<feature type="domain" description="ATP-grasp" evidence="6">
    <location>
        <begin position="130"/>
        <end position="316"/>
    </location>
</feature>
<comment type="similarity">
    <text evidence="4 5">Belongs to the PurK/PurT family.</text>
</comment>
<evidence type="ECO:0000259" key="6">
    <source>
        <dbReference type="PROSITE" id="PS50975"/>
    </source>
</evidence>
<dbReference type="Gene3D" id="3.30.1490.20">
    <property type="entry name" value="ATP-grasp fold, A domain"/>
    <property type="match status" value="1"/>
</dbReference>
<evidence type="ECO:0000256" key="1">
    <source>
        <dbReference type="ARBA" id="ARBA00022741"/>
    </source>
</evidence>
<dbReference type="InterPro" id="IPR003135">
    <property type="entry name" value="ATP-grasp_carboxylate-amine"/>
</dbReference>
<dbReference type="HAMAP" id="MF_01928">
    <property type="entry name" value="PurK"/>
    <property type="match status" value="1"/>
</dbReference>
<dbReference type="InterPro" id="IPR040686">
    <property type="entry name" value="PurK_C"/>
</dbReference>
<keyword evidence="8" id="KW-1185">Reference proteome</keyword>
<dbReference type="Pfam" id="PF22660">
    <property type="entry name" value="RS_preATP-grasp-like"/>
    <property type="match status" value="1"/>
</dbReference>
<feature type="binding site" evidence="4">
    <location>
        <position position="126"/>
    </location>
    <ligand>
        <name>ATP</name>
        <dbReference type="ChEBI" id="CHEBI:30616"/>
    </ligand>
</feature>
<keyword evidence="2 4" id="KW-0658">Purine biosynthesis</keyword>
<dbReference type="Proteomes" id="UP001595528">
    <property type="component" value="Unassembled WGS sequence"/>
</dbReference>
<dbReference type="NCBIfam" id="NF004675">
    <property type="entry name" value="PRK06019.1-1"/>
    <property type="match status" value="1"/>
</dbReference>